<name>A0A2V0NU37_9CHLO</name>
<accession>A0A2V0NU37</accession>
<dbReference type="PROSITE" id="PS51318">
    <property type="entry name" value="TAT"/>
    <property type="match status" value="1"/>
</dbReference>
<dbReference type="InParanoid" id="A0A2V0NU37"/>
<reference evidence="1 2" key="1">
    <citation type="journal article" date="2018" name="Sci. Rep.">
        <title>Raphidocelis subcapitata (=Pseudokirchneriella subcapitata) provides an insight into genome evolution and environmental adaptations in the Sphaeropleales.</title>
        <authorList>
            <person name="Suzuki S."/>
            <person name="Yamaguchi H."/>
            <person name="Nakajima N."/>
            <person name="Kawachi M."/>
        </authorList>
    </citation>
    <scope>NUCLEOTIDE SEQUENCE [LARGE SCALE GENOMIC DNA]</scope>
    <source>
        <strain evidence="1 2">NIES-35</strain>
    </source>
</reference>
<dbReference type="PANTHER" id="PTHR47908">
    <property type="match status" value="1"/>
</dbReference>
<protein>
    <submittedName>
        <fullName evidence="1">Uncharacterized protein</fullName>
    </submittedName>
</protein>
<evidence type="ECO:0000313" key="1">
    <source>
        <dbReference type="EMBL" id="GBF91154.1"/>
    </source>
</evidence>
<dbReference type="AlphaFoldDB" id="A0A2V0NU37"/>
<proteinExistence type="predicted"/>
<dbReference type="FunCoup" id="A0A2V0NU37">
    <property type="interactions" value="283"/>
</dbReference>
<dbReference type="EMBL" id="BDRX01000022">
    <property type="protein sequence ID" value="GBF91154.1"/>
    <property type="molecule type" value="Genomic_DNA"/>
</dbReference>
<evidence type="ECO:0000313" key="2">
    <source>
        <dbReference type="Proteomes" id="UP000247498"/>
    </source>
</evidence>
<gene>
    <name evidence="1" type="ORF">Rsub_04823</name>
</gene>
<dbReference type="Gene3D" id="1.25.40.10">
    <property type="entry name" value="Tetratricopeptide repeat domain"/>
    <property type="match status" value="1"/>
</dbReference>
<dbReference type="SUPFAM" id="SSF48452">
    <property type="entry name" value="TPR-like"/>
    <property type="match status" value="1"/>
</dbReference>
<comment type="caution">
    <text evidence="1">The sequence shown here is derived from an EMBL/GenBank/DDBJ whole genome shotgun (WGS) entry which is preliminary data.</text>
</comment>
<keyword evidence="2" id="KW-1185">Reference proteome</keyword>
<dbReference type="GO" id="GO:0009507">
    <property type="term" value="C:chloroplast"/>
    <property type="evidence" value="ECO:0007669"/>
    <property type="project" value="TreeGrafter"/>
</dbReference>
<sequence length="238" mass="24431">MADSSRRGVLLAAGGLPSGALLAGGVLAAAGVAAAAASAAGLGGGGGGGDARQLIQRGMTKFRSNDVEGSVADFDAALAADASLRPYLWQRGLSLYYVGSFQEGAKQFRDDVAVNPNDTEESIWAFLCEAQLEGPAAARANMLQVGRDSRPYMRAAYEAFRDGAGAGAIAAAAGPDPGAGPAFYAWLYVGLYHEAHGDAGAAREAMLRAVGTAYARRSGDYMAALARVHCQRRGWEAA</sequence>
<dbReference type="Proteomes" id="UP000247498">
    <property type="component" value="Unassembled WGS sequence"/>
</dbReference>
<dbReference type="PANTHER" id="PTHR47908:SF2">
    <property type="entry name" value="TETRATRICOPEPTIDE REPEAT (TPR)-LIKE SUPERFAMILY PROTEIN"/>
    <property type="match status" value="1"/>
</dbReference>
<dbReference type="InterPro" id="IPR006311">
    <property type="entry name" value="TAT_signal"/>
</dbReference>
<organism evidence="1 2">
    <name type="scientific">Raphidocelis subcapitata</name>
    <dbReference type="NCBI Taxonomy" id="307507"/>
    <lineage>
        <taxon>Eukaryota</taxon>
        <taxon>Viridiplantae</taxon>
        <taxon>Chlorophyta</taxon>
        <taxon>core chlorophytes</taxon>
        <taxon>Chlorophyceae</taxon>
        <taxon>CS clade</taxon>
        <taxon>Sphaeropleales</taxon>
        <taxon>Selenastraceae</taxon>
        <taxon>Raphidocelis</taxon>
    </lineage>
</organism>
<dbReference type="InterPro" id="IPR011990">
    <property type="entry name" value="TPR-like_helical_dom_sf"/>
</dbReference>
<dbReference type="OrthoDB" id="2017782at2759"/>